<dbReference type="InterPro" id="IPR006527">
    <property type="entry name" value="F-box-assoc_dom_typ1"/>
</dbReference>
<name>A0A7J6DVW7_CANSA</name>
<accession>A0A7J6DVW7</accession>
<comment type="caution">
    <text evidence="3">The sequence shown here is derived from an EMBL/GenBank/DDBJ whole genome shotgun (WGS) entry which is preliminary data.</text>
</comment>
<dbReference type="PANTHER" id="PTHR31672">
    <property type="entry name" value="BNACNNG10540D PROTEIN"/>
    <property type="match status" value="1"/>
</dbReference>
<dbReference type="AlphaFoldDB" id="A0A7J6DVW7"/>
<sequence length="434" mass="50060">SLKIFILLSFSEKEKPFLISKISSLLFNFKGNSCSLVYLLSASITTSLIMASFCNLPRNILGRIMLLVPPDSVLQFKFVNKFCYSLISGLINDPKFVSKHLFITKNQSSASLLFKRPFIHVDDHLIKYPLLTIIYDDDDDDDDDDDVKLFYSVVPVPGSISLPLIHDERCNDENQWNRFYHCDGLILQVNPLGRMMLCNPCLKESMILPQPRNTTIKGPYTNIGFEFDSKTNDYKCVAIWFDDEDYAFEVYTVGSDSWREINMSQDVIVGIMGAKLQDGLCWSGVCYWFVVFDDTYENVLTFNMSNEEFDLIRDLPVGELLVSDDRPHLSVWNDSLVLCWRDTDNNLCISTMDGTKNVQLPTLDCHFRVLPFSKNDDFLIKFWRDYGTQTQFVSCNFLRGISMIFYDLARNLAAFFECFYVKTLVSIKRRGEVD</sequence>
<evidence type="ECO:0000313" key="3">
    <source>
        <dbReference type="EMBL" id="KAF4349679.1"/>
    </source>
</evidence>
<dbReference type="Pfam" id="PF07734">
    <property type="entry name" value="FBA_1"/>
    <property type="match status" value="1"/>
</dbReference>
<protein>
    <recommendedName>
        <fullName evidence="5">F-box domain-containing protein</fullName>
    </recommendedName>
</protein>
<dbReference type="Proteomes" id="UP000525078">
    <property type="component" value="Unassembled WGS sequence"/>
</dbReference>
<dbReference type="InterPro" id="IPR050796">
    <property type="entry name" value="SCF_F-box_component"/>
</dbReference>
<dbReference type="InterPro" id="IPR001810">
    <property type="entry name" value="F-box_dom"/>
</dbReference>
<dbReference type="PANTHER" id="PTHR31672:SF13">
    <property type="entry name" value="F-BOX PROTEIN CPR30-LIKE"/>
    <property type="match status" value="1"/>
</dbReference>
<dbReference type="SUPFAM" id="SSF81383">
    <property type="entry name" value="F-box domain"/>
    <property type="match status" value="1"/>
</dbReference>
<evidence type="ECO:0000259" key="2">
    <source>
        <dbReference type="Pfam" id="PF07734"/>
    </source>
</evidence>
<dbReference type="NCBIfam" id="TIGR01640">
    <property type="entry name" value="F_box_assoc_1"/>
    <property type="match status" value="1"/>
</dbReference>
<evidence type="ECO:0000259" key="1">
    <source>
        <dbReference type="Pfam" id="PF00646"/>
    </source>
</evidence>
<proteinExistence type="predicted"/>
<gene>
    <name evidence="3" type="ORF">F8388_019639</name>
</gene>
<feature type="domain" description="F-box associated beta-propeller type 1" evidence="2">
    <location>
        <begin position="170"/>
        <end position="333"/>
    </location>
</feature>
<feature type="non-terminal residue" evidence="3">
    <location>
        <position position="434"/>
    </location>
</feature>
<dbReference type="InterPro" id="IPR036047">
    <property type="entry name" value="F-box-like_dom_sf"/>
</dbReference>
<organism evidence="3 4">
    <name type="scientific">Cannabis sativa</name>
    <name type="common">Hemp</name>
    <name type="synonym">Marijuana</name>
    <dbReference type="NCBI Taxonomy" id="3483"/>
    <lineage>
        <taxon>Eukaryota</taxon>
        <taxon>Viridiplantae</taxon>
        <taxon>Streptophyta</taxon>
        <taxon>Embryophyta</taxon>
        <taxon>Tracheophyta</taxon>
        <taxon>Spermatophyta</taxon>
        <taxon>Magnoliopsida</taxon>
        <taxon>eudicotyledons</taxon>
        <taxon>Gunneridae</taxon>
        <taxon>Pentapetalae</taxon>
        <taxon>rosids</taxon>
        <taxon>fabids</taxon>
        <taxon>Rosales</taxon>
        <taxon>Cannabaceae</taxon>
        <taxon>Cannabis</taxon>
    </lineage>
</organism>
<evidence type="ECO:0008006" key="5">
    <source>
        <dbReference type="Google" id="ProtNLM"/>
    </source>
</evidence>
<dbReference type="EMBL" id="JAATIP010000389">
    <property type="protein sequence ID" value="KAF4349679.1"/>
    <property type="molecule type" value="Genomic_DNA"/>
</dbReference>
<reference evidence="3 4" key="1">
    <citation type="journal article" date="2020" name="bioRxiv">
        <title>Sequence and annotation of 42 cannabis genomes reveals extensive copy number variation in cannabinoid synthesis and pathogen resistance genes.</title>
        <authorList>
            <person name="Mckernan K.J."/>
            <person name="Helbert Y."/>
            <person name="Kane L.T."/>
            <person name="Ebling H."/>
            <person name="Zhang L."/>
            <person name="Liu B."/>
            <person name="Eaton Z."/>
            <person name="Mclaughlin S."/>
            <person name="Kingan S."/>
            <person name="Baybayan P."/>
            <person name="Concepcion G."/>
            <person name="Jordan M."/>
            <person name="Riva A."/>
            <person name="Barbazuk W."/>
            <person name="Harkins T."/>
        </authorList>
    </citation>
    <scope>NUCLEOTIDE SEQUENCE [LARGE SCALE GENOMIC DNA]</scope>
    <source>
        <strain evidence="4">cv. Jamaican Lion 4</strain>
        <tissue evidence="3">Leaf</tissue>
    </source>
</reference>
<dbReference type="Pfam" id="PF00646">
    <property type="entry name" value="F-box"/>
    <property type="match status" value="1"/>
</dbReference>
<dbReference type="InterPro" id="IPR017451">
    <property type="entry name" value="F-box-assoc_interact_dom"/>
</dbReference>
<feature type="domain" description="F-box" evidence="1">
    <location>
        <begin position="53"/>
        <end position="90"/>
    </location>
</feature>
<evidence type="ECO:0000313" key="4">
    <source>
        <dbReference type="Proteomes" id="UP000525078"/>
    </source>
</evidence>